<name>A0ABY9YHY1_9GAMM</name>
<protein>
    <recommendedName>
        <fullName evidence="3">Toxin SymE-like domain-containing protein</fullName>
    </recommendedName>
</protein>
<evidence type="ECO:0000313" key="2">
    <source>
        <dbReference type="Proteomes" id="UP001305421"/>
    </source>
</evidence>
<evidence type="ECO:0000313" key="1">
    <source>
        <dbReference type="EMBL" id="WNH49958.1"/>
    </source>
</evidence>
<dbReference type="RefSeq" id="WP_311184226.1">
    <property type="nucleotide sequence ID" value="NZ_CP115543.1"/>
</dbReference>
<evidence type="ECO:0008006" key="3">
    <source>
        <dbReference type="Google" id="ProtNLM"/>
    </source>
</evidence>
<dbReference type="EMBL" id="CP115543">
    <property type="protein sequence ID" value="WNH49958.1"/>
    <property type="molecule type" value="Genomic_DNA"/>
</dbReference>
<sequence>MTQAEKDDAEWPGAVPVIMLRGKWLHRLGFPPRCLIKIQARNGAILLTPAGPRSKPRFVAPYDFDTQPDYTLLEDPHVTRASLDSELRCRFRAAAWRVKKTPSLLLRLLMQRYVDVDEDRFSLSLALWGHPERRAATMVARELVPPNERLNSGPRWW</sequence>
<accession>A0ABY9YHY1</accession>
<keyword evidence="2" id="KW-1185">Reference proteome</keyword>
<organism evidence="1 2">
    <name type="scientific">Stenotrophomonas aracearum</name>
    <dbReference type="NCBI Taxonomy" id="3003272"/>
    <lineage>
        <taxon>Bacteria</taxon>
        <taxon>Pseudomonadati</taxon>
        <taxon>Pseudomonadota</taxon>
        <taxon>Gammaproteobacteria</taxon>
        <taxon>Lysobacterales</taxon>
        <taxon>Lysobacteraceae</taxon>
        <taxon>Stenotrophomonas</taxon>
    </lineage>
</organism>
<proteinExistence type="predicted"/>
<reference evidence="1 2" key="1">
    <citation type="submission" date="2022-12" db="EMBL/GenBank/DDBJ databases">
        <title>Two new species, Stenotrophomonas aracearum and Stenotrophomonas oahuensis, isolated from Anthurium (Araceae family) in Hawaii.</title>
        <authorList>
            <person name="Chunag S.C."/>
            <person name="Dobhal S."/>
            <person name="Alvarez A."/>
            <person name="Arif M."/>
        </authorList>
    </citation>
    <scope>NUCLEOTIDE SEQUENCE [LARGE SCALE GENOMIC DNA]</scope>
    <source>
        <strain evidence="1 2">A5588</strain>
    </source>
</reference>
<dbReference type="Proteomes" id="UP001305421">
    <property type="component" value="Chromosome"/>
</dbReference>
<gene>
    <name evidence="1" type="ORF">PDM28_06520</name>
</gene>